<dbReference type="EMBL" id="KZ503030">
    <property type="protein sequence ID" value="PKU69503.1"/>
    <property type="molecule type" value="Genomic_DNA"/>
</dbReference>
<reference evidence="1 2" key="2">
    <citation type="journal article" date="2017" name="Nature">
        <title>The Apostasia genome and the evolution of orchids.</title>
        <authorList>
            <person name="Zhang G.Q."/>
            <person name="Liu K.W."/>
            <person name="Li Z."/>
            <person name="Lohaus R."/>
            <person name="Hsiao Y.Y."/>
            <person name="Niu S.C."/>
            <person name="Wang J.Y."/>
            <person name="Lin Y.C."/>
            <person name="Xu Q."/>
            <person name="Chen L.J."/>
            <person name="Yoshida K."/>
            <person name="Fujiwara S."/>
            <person name="Wang Z.W."/>
            <person name="Zhang Y.Q."/>
            <person name="Mitsuda N."/>
            <person name="Wang M."/>
            <person name="Liu G.H."/>
            <person name="Pecoraro L."/>
            <person name="Huang H.X."/>
            <person name="Xiao X.J."/>
            <person name="Lin M."/>
            <person name="Wu X.Y."/>
            <person name="Wu W.L."/>
            <person name="Chen Y.Y."/>
            <person name="Chang S.B."/>
            <person name="Sakamoto S."/>
            <person name="Ohme-Takagi M."/>
            <person name="Yagi M."/>
            <person name="Zeng S.J."/>
            <person name="Shen C.Y."/>
            <person name="Yeh C.M."/>
            <person name="Luo Y.B."/>
            <person name="Tsai W.C."/>
            <person name="Van de Peer Y."/>
            <person name="Liu Z.J."/>
        </authorList>
    </citation>
    <scope>NUCLEOTIDE SEQUENCE [LARGE SCALE GENOMIC DNA]</scope>
    <source>
        <tissue evidence="1">The whole plant</tissue>
    </source>
</reference>
<dbReference type="Proteomes" id="UP000233837">
    <property type="component" value="Unassembled WGS sequence"/>
</dbReference>
<dbReference type="AlphaFoldDB" id="A0A2I0W1F9"/>
<sequence length="250" mass="27565">MGIAVAEAVKAAARASSSPQANQQRLPGQAEQVRVKRETIQAVLDQCQRALKLLEEPELIVDAETDVNVCTEGKEKPPLSFSAADSDADVLCEMVKCRVESQSFLEKLGSMYVSVSQSEFDDTKVWEMVSTEDLWDHKQFGAESKEDLDGYVLVNQEDIVEGITSFMAAYILSLKEAKELTPNQLQKALNKTFSVKKKKSKLMKAWEGSQVIYNVTSWGATAVGIYQNPAIIKAASVALLSSCRVISKFF</sequence>
<proteinExistence type="predicted"/>
<organism evidence="1 2">
    <name type="scientific">Dendrobium catenatum</name>
    <dbReference type="NCBI Taxonomy" id="906689"/>
    <lineage>
        <taxon>Eukaryota</taxon>
        <taxon>Viridiplantae</taxon>
        <taxon>Streptophyta</taxon>
        <taxon>Embryophyta</taxon>
        <taxon>Tracheophyta</taxon>
        <taxon>Spermatophyta</taxon>
        <taxon>Magnoliopsida</taxon>
        <taxon>Liliopsida</taxon>
        <taxon>Asparagales</taxon>
        <taxon>Orchidaceae</taxon>
        <taxon>Epidendroideae</taxon>
        <taxon>Malaxideae</taxon>
        <taxon>Dendrobiinae</taxon>
        <taxon>Dendrobium</taxon>
    </lineage>
</organism>
<dbReference type="OrthoDB" id="2014733at2759"/>
<gene>
    <name evidence="1" type="ORF">MA16_Dca015375</name>
</gene>
<name>A0A2I0W1F9_9ASPA</name>
<protein>
    <submittedName>
        <fullName evidence="1">Uncharacterized protein</fullName>
    </submittedName>
</protein>
<accession>A0A2I0W1F9</accession>
<keyword evidence="2" id="KW-1185">Reference proteome</keyword>
<evidence type="ECO:0000313" key="2">
    <source>
        <dbReference type="Proteomes" id="UP000233837"/>
    </source>
</evidence>
<evidence type="ECO:0000313" key="1">
    <source>
        <dbReference type="EMBL" id="PKU69503.1"/>
    </source>
</evidence>
<dbReference type="PANTHER" id="PTHR33874:SF1">
    <property type="entry name" value="RING FINGER PROTEIN"/>
    <property type="match status" value="1"/>
</dbReference>
<reference evidence="1 2" key="1">
    <citation type="journal article" date="2016" name="Sci. Rep.">
        <title>The Dendrobium catenatum Lindl. genome sequence provides insights into polysaccharide synthase, floral development and adaptive evolution.</title>
        <authorList>
            <person name="Zhang G.Q."/>
            <person name="Xu Q."/>
            <person name="Bian C."/>
            <person name="Tsai W.C."/>
            <person name="Yeh C.M."/>
            <person name="Liu K.W."/>
            <person name="Yoshida K."/>
            <person name="Zhang L.S."/>
            <person name="Chang S.B."/>
            <person name="Chen F."/>
            <person name="Shi Y."/>
            <person name="Su Y.Y."/>
            <person name="Zhang Y.Q."/>
            <person name="Chen L.J."/>
            <person name="Yin Y."/>
            <person name="Lin M."/>
            <person name="Huang H."/>
            <person name="Deng H."/>
            <person name="Wang Z.W."/>
            <person name="Zhu S.L."/>
            <person name="Zhao X."/>
            <person name="Deng C."/>
            <person name="Niu S.C."/>
            <person name="Huang J."/>
            <person name="Wang M."/>
            <person name="Liu G.H."/>
            <person name="Yang H.J."/>
            <person name="Xiao X.J."/>
            <person name="Hsiao Y.Y."/>
            <person name="Wu W.L."/>
            <person name="Chen Y.Y."/>
            <person name="Mitsuda N."/>
            <person name="Ohme-Takagi M."/>
            <person name="Luo Y.B."/>
            <person name="Van de Peer Y."/>
            <person name="Liu Z.J."/>
        </authorList>
    </citation>
    <scope>NUCLEOTIDE SEQUENCE [LARGE SCALE GENOMIC DNA]</scope>
    <source>
        <tissue evidence="1">The whole plant</tissue>
    </source>
</reference>
<dbReference type="PANTHER" id="PTHR33874">
    <property type="entry name" value="RING FINGER PROTEIN"/>
    <property type="match status" value="1"/>
</dbReference>